<dbReference type="GO" id="GO:0042147">
    <property type="term" value="P:retrograde transport, endosome to Golgi"/>
    <property type="evidence" value="ECO:0007669"/>
    <property type="project" value="TreeGrafter"/>
</dbReference>
<sequence>MSMQREMGVPFQPDDLLNARGKLRRSERRPSFELPLKPSFQRRELSILHQGWLMKQSRHGTVAHWNRRWFILIGGSLYYSRSAAPSVADLHVFTELLEALNIELVPSTAALMHAFRILLPDGHTLLFSAQSSEARLTWMSFIEASIGMQPVSVAVLLAEMRREQTKAGGAVQLRAISSELADVHAALAAALLRSGTLQSDVKRLEETVEALRGALQAKDERLWLIGTQLAEVSGAALPATAAATGAHDSAVAGVPALALGAVAGSPDGKVSSSCGSTNRLSVLRGMVGFLSPRLSPRSPRVPAKGSPPERRPERPEQASADEQTGAHDSAFSRAPEFREFRGRRSRVEGREIMKQARSEGDLEGWGEWADESHHGNRHVNQWSQIRQAPMAGRFHSSEVSSEASPLTARGMGARAHGPMPRLGAPKTALFVLKEGVLTKLSKGGFTANWNRRAFALIGSSLFYAKDREHLLNQPKLFAEVAGCVCSSWYEAATNRNNTLAIQLPNLDDPDGDSEVLIMAADTVREKLAWIEAITHAARMPPCPIEFVHRLLTDADPTGPWPSGGLAPDSGDPISPILWDRVAANFAAHDGGGGGRNWAVRERSDGYHQHSGDHHHHYGSSHRRHQTQPEPDAGLTWGPFNLEAWLPFVKNV</sequence>
<dbReference type="GO" id="GO:0007032">
    <property type="term" value="P:endosome organization"/>
    <property type="evidence" value="ECO:0007669"/>
    <property type="project" value="TreeGrafter"/>
</dbReference>
<comment type="caution">
    <text evidence="4">The sequence shown here is derived from an EMBL/GenBank/DDBJ whole genome shotgun (WGS) entry which is preliminary data.</text>
</comment>
<dbReference type="InterPro" id="IPR011993">
    <property type="entry name" value="PH-like_dom_sf"/>
</dbReference>
<gene>
    <name evidence="4" type="ORF">Ctob_000590</name>
</gene>
<dbReference type="GO" id="GO:0001881">
    <property type="term" value="P:receptor recycling"/>
    <property type="evidence" value="ECO:0007669"/>
    <property type="project" value="TreeGrafter"/>
</dbReference>
<feature type="compositionally biased region" description="Basic and acidic residues" evidence="2">
    <location>
        <begin position="335"/>
        <end position="344"/>
    </location>
</feature>
<feature type="compositionally biased region" description="Basic and acidic residues" evidence="2">
    <location>
        <begin position="307"/>
        <end position="316"/>
    </location>
</feature>
<evidence type="ECO:0000256" key="2">
    <source>
        <dbReference type="SAM" id="MobiDB-lite"/>
    </source>
</evidence>
<dbReference type="GO" id="GO:0055037">
    <property type="term" value="C:recycling endosome"/>
    <property type="evidence" value="ECO:0007669"/>
    <property type="project" value="TreeGrafter"/>
</dbReference>
<feature type="region of interest" description="Disordered" evidence="2">
    <location>
        <begin position="291"/>
        <end position="344"/>
    </location>
</feature>
<dbReference type="GO" id="GO:0005829">
    <property type="term" value="C:cytosol"/>
    <property type="evidence" value="ECO:0007669"/>
    <property type="project" value="GOC"/>
</dbReference>
<organism evidence="4 5">
    <name type="scientific">Chrysochromulina tobinii</name>
    <dbReference type="NCBI Taxonomy" id="1460289"/>
    <lineage>
        <taxon>Eukaryota</taxon>
        <taxon>Haptista</taxon>
        <taxon>Haptophyta</taxon>
        <taxon>Prymnesiophyceae</taxon>
        <taxon>Prymnesiales</taxon>
        <taxon>Chrysochromulinaceae</taxon>
        <taxon>Chrysochromulina</taxon>
    </lineage>
</organism>
<feature type="compositionally biased region" description="Basic residues" evidence="2">
    <location>
        <begin position="612"/>
        <end position="625"/>
    </location>
</feature>
<dbReference type="InterPro" id="IPR001849">
    <property type="entry name" value="PH_domain"/>
</dbReference>
<dbReference type="AlphaFoldDB" id="A0A0M0J8V1"/>
<dbReference type="SMART" id="SM00233">
    <property type="entry name" value="PH"/>
    <property type="match status" value="2"/>
</dbReference>
<name>A0A0M0J8V1_9EUKA</name>
<keyword evidence="5" id="KW-1185">Reference proteome</keyword>
<evidence type="ECO:0000259" key="3">
    <source>
        <dbReference type="PROSITE" id="PS50003"/>
    </source>
</evidence>
<dbReference type="GO" id="GO:0005802">
    <property type="term" value="C:trans-Golgi network"/>
    <property type="evidence" value="ECO:0007669"/>
    <property type="project" value="TreeGrafter"/>
</dbReference>
<evidence type="ECO:0000313" key="4">
    <source>
        <dbReference type="EMBL" id="KOO22658.1"/>
    </source>
</evidence>
<evidence type="ECO:0000256" key="1">
    <source>
        <dbReference type="ARBA" id="ARBA00022553"/>
    </source>
</evidence>
<dbReference type="PROSITE" id="PS50003">
    <property type="entry name" value="PH_DOMAIN"/>
    <property type="match status" value="2"/>
</dbReference>
<dbReference type="EMBL" id="JWZX01003263">
    <property type="protein sequence ID" value="KOO22658.1"/>
    <property type="molecule type" value="Genomic_DNA"/>
</dbReference>
<feature type="region of interest" description="Disordered" evidence="2">
    <location>
        <begin position="605"/>
        <end position="634"/>
    </location>
</feature>
<dbReference type="InterPro" id="IPR045188">
    <property type="entry name" value="Boi1/Boi2-like"/>
</dbReference>
<feature type="domain" description="PH" evidence="3">
    <location>
        <begin position="46"/>
        <end position="147"/>
    </location>
</feature>
<dbReference type="Proteomes" id="UP000037460">
    <property type="component" value="Unassembled WGS sequence"/>
</dbReference>
<reference evidence="5" key="1">
    <citation type="journal article" date="2015" name="PLoS Genet.">
        <title>Genome Sequence and Transcriptome Analyses of Chrysochromulina tobin: Metabolic Tools for Enhanced Algal Fitness in the Prominent Order Prymnesiales (Haptophyceae).</title>
        <authorList>
            <person name="Hovde B.T."/>
            <person name="Deodato C.R."/>
            <person name="Hunsperger H.M."/>
            <person name="Ryken S.A."/>
            <person name="Yost W."/>
            <person name="Jha R.K."/>
            <person name="Patterson J."/>
            <person name="Monnat R.J. Jr."/>
            <person name="Barlow S.B."/>
            <person name="Starkenburg S.R."/>
            <person name="Cattolico R.A."/>
        </authorList>
    </citation>
    <scope>NUCLEOTIDE SEQUENCE</scope>
    <source>
        <strain evidence="5">CCMP291</strain>
    </source>
</reference>
<dbReference type="PANTHER" id="PTHR22902:SF27">
    <property type="entry name" value="PLECKSTRIN HOMOLOGY DOMAIN-CONTAINING FAMILY A MEMBER 3"/>
    <property type="match status" value="1"/>
</dbReference>
<proteinExistence type="predicted"/>
<dbReference type="CDD" id="cd00821">
    <property type="entry name" value="PH"/>
    <property type="match status" value="1"/>
</dbReference>
<dbReference type="Gene3D" id="2.30.29.30">
    <property type="entry name" value="Pleckstrin-homology domain (PH domain)/Phosphotyrosine-binding domain (PTB)"/>
    <property type="match status" value="2"/>
</dbReference>
<feature type="compositionally biased region" description="Low complexity" evidence="2">
    <location>
        <begin position="291"/>
        <end position="300"/>
    </location>
</feature>
<dbReference type="SUPFAM" id="SSF50729">
    <property type="entry name" value="PH domain-like"/>
    <property type="match status" value="2"/>
</dbReference>
<keyword evidence="1" id="KW-0597">Phosphoprotein</keyword>
<dbReference type="PANTHER" id="PTHR22902">
    <property type="entry name" value="SESQUIPEDALIAN"/>
    <property type="match status" value="1"/>
</dbReference>
<feature type="domain" description="PH" evidence="3">
    <location>
        <begin position="430"/>
        <end position="538"/>
    </location>
</feature>
<protein>
    <recommendedName>
        <fullName evidence="3">PH domain-containing protein</fullName>
    </recommendedName>
</protein>
<dbReference type="OrthoDB" id="2157866at2759"/>
<dbReference type="Pfam" id="PF00169">
    <property type="entry name" value="PH"/>
    <property type="match status" value="2"/>
</dbReference>
<evidence type="ECO:0000313" key="5">
    <source>
        <dbReference type="Proteomes" id="UP000037460"/>
    </source>
</evidence>
<accession>A0A0M0J8V1</accession>
<dbReference type="GO" id="GO:0005769">
    <property type="term" value="C:early endosome"/>
    <property type="evidence" value="ECO:0007669"/>
    <property type="project" value="TreeGrafter"/>
</dbReference>